<feature type="region of interest" description="Disordered" evidence="1">
    <location>
        <begin position="670"/>
        <end position="689"/>
    </location>
</feature>
<evidence type="ECO:0000256" key="2">
    <source>
        <dbReference type="SAM" id="Phobius"/>
    </source>
</evidence>
<evidence type="ECO:0000259" key="4">
    <source>
        <dbReference type="PROSITE" id="PS50097"/>
    </source>
</evidence>
<dbReference type="Pfam" id="PF00651">
    <property type="entry name" value="BTB"/>
    <property type="match status" value="1"/>
</dbReference>
<dbReference type="PROSITE" id="PS50097">
    <property type="entry name" value="BTB"/>
    <property type="match status" value="1"/>
</dbReference>
<organism evidence="5 6">
    <name type="scientific">Chaetomium globosum (strain ATCC 6205 / CBS 148.51 / DSM 1962 / NBRC 6347 / NRRL 1970)</name>
    <name type="common">Soil fungus</name>
    <dbReference type="NCBI Taxonomy" id="306901"/>
    <lineage>
        <taxon>Eukaryota</taxon>
        <taxon>Fungi</taxon>
        <taxon>Dikarya</taxon>
        <taxon>Ascomycota</taxon>
        <taxon>Pezizomycotina</taxon>
        <taxon>Sordariomycetes</taxon>
        <taxon>Sordariomycetidae</taxon>
        <taxon>Sordariales</taxon>
        <taxon>Chaetomiaceae</taxon>
        <taxon>Chaetomium</taxon>
    </lineage>
</organism>
<accession>Q2HI09</accession>
<feature type="signal peptide" evidence="3">
    <location>
        <begin position="1"/>
        <end position="30"/>
    </location>
</feature>
<evidence type="ECO:0000313" key="6">
    <source>
        <dbReference type="Proteomes" id="UP000001056"/>
    </source>
</evidence>
<keyword evidence="2" id="KW-0812">Transmembrane</keyword>
<proteinExistence type="predicted"/>
<keyword evidence="2" id="KW-0472">Membrane</keyword>
<feature type="region of interest" description="Disordered" evidence="1">
    <location>
        <begin position="175"/>
        <end position="225"/>
    </location>
</feature>
<feature type="transmembrane region" description="Helical" evidence="2">
    <location>
        <begin position="233"/>
        <end position="256"/>
    </location>
</feature>
<sequence>MKPPPTTSTPLFHLALPLLLLTTLPATAQAQRQCFLPNGASSEDVPCDPDAEVSMCCGSADLCLSSGLCRNPGTGPDDGNSYARGTCTDREWASDVCPQRCRINPDAATNSSAYDFGAGGVQVWGCSHDGYAEPAAYCCESAREKTACCQTQAAVFSLPGASIGNALAVQTFPLPDSETSTTASSTSSGQTTGPTATSATSVSETGHTTASSSSTSSAEASSGSVGLSEGAKMGLGIGIGIGVAGLISAAILVWYWMRNRGPKAIPAAGPRHHELYSGGGRSELPEGVMLMKASPNELSGDHGGFELHTAENRPSELYAVGDMWKTQHSPELHAGGENAPAEMAETSTPVIKLVHDYPYKDKHGCPTLYRRPLGIVKMQQEYDSFDADLLSTGLFSDVIIQCAGRIWKLHKNILCSRSEWFNRALTGNFKEARTDVVEIQDFNPEVVDCLITYIYTGVYDIPSWQEKITHTRGHKTPFVVCYEIYTVADFFAATSLAAMALNTLVEGLDTKLEPLQLDQTAANEYLPELLDALRRLYTHDPTAVDRSDDMSPIRTAFVHFAYMARFSLLALPLFNRFLDEEAPAFALDLFRAMRQSCDFLAWAPKRCTYCKAKAGKSQYGEKNHFTHLTPDILKLLACCSKCARIGKLGPPESDWAEKVELTGIISETSAEMGSPPFASPADLLHREES</sequence>
<protein>
    <recommendedName>
        <fullName evidence="4">BTB domain-containing protein</fullName>
    </recommendedName>
</protein>
<name>Q2HI09_CHAGB</name>
<dbReference type="SUPFAM" id="SSF54695">
    <property type="entry name" value="POZ domain"/>
    <property type="match status" value="1"/>
</dbReference>
<evidence type="ECO:0000256" key="1">
    <source>
        <dbReference type="SAM" id="MobiDB-lite"/>
    </source>
</evidence>
<dbReference type="InterPro" id="IPR000210">
    <property type="entry name" value="BTB/POZ_dom"/>
</dbReference>
<dbReference type="PANTHER" id="PTHR47843:SF5">
    <property type="entry name" value="BTB_POZ DOMAIN PROTEIN"/>
    <property type="match status" value="1"/>
</dbReference>
<reference evidence="6" key="1">
    <citation type="journal article" date="2015" name="Genome Announc.">
        <title>Draft genome sequence of the cellulolytic fungus Chaetomium globosum.</title>
        <authorList>
            <person name="Cuomo C.A."/>
            <person name="Untereiner W.A."/>
            <person name="Ma L.-J."/>
            <person name="Grabherr M."/>
            <person name="Birren B.W."/>
        </authorList>
    </citation>
    <scope>NUCLEOTIDE SEQUENCE [LARGE SCALE GENOMIC DNA]</scope>
    <source>
        <strain evidence="6">ATCC 6205 / CBS 148.51 / DSM 1962 / NBRC 6347 / NRRL 1970</strain>
    </source>
</reference>
<keyword evidence="6" id="KW-1185">Reference proteome</keyword>
<dbReference type="HOGENOM" id="CLU_399542_0_0_1"/>
<feature type="domain" description="BTB" evidence="4">
    <location>
        <begin position="396"/>
        <end position="463"/>
    </location>
</feature>
<dbReference type="EMBL" id="CH408029">
    <property type="protein sequence ID" value="EAQ91910.1"/>
    <property type="molecule type" value="Genomic_DNA"/>
</dbReference>
<dbReference type="GeneID" id="4387271"/>
<keyword evidence="2" id="KW-1133">Transmembrane helix</keyword>
<dbReference type="Proteomes" id="UP000001056">
    <property type="component" value="Unassembled WGS sequence"/>
</dbReference>
<dbReference type="InParanoid" id="Q2HI09"/>
<dbReference type="STRING" id="306901.Q2HI09"/>
<gene>
    <name evidence="5" type="ORF">CHGG_00145</name>
</gene>
<dbReference type="OrthoDB" id="1022638at2759"/>
<dbReference type="InterPro" id="IPR011333">
    <property type="entry name" value="SKP1/BTB/POZ_sf"/>
</dbReference>
<dbReference type="VEuPathDB" id="FungiDB:CHGG_00145"/>
<dbReference type="eggNOG" id="KOG4441">
    <property type="taxonomic scope" value="Eukaryota"/>
</dbReference>
<feature type="compositionally biased region" description="Low complexity" evidence="1">
    <location>
        <begin position="177"/>
        <end position="225"/>
    </location>
</feature>
<evidence type="ECO:0000313" key="5">
    <source>
        <dbReference type="EMBL" id="EAQ91910.1"/>
    </source>
</evidence>
<dbReference type="PANTHER" id="PTHR47843">
    <property type="entry name" value="BTB DOMAIN-CONTAINING PROTEIN-RELATED"/>
    <property type="match status" value="1"/>
</dbReference>
<dbReference type="RefSeq" id="XP_001219366.1">
    <property type="nucleotide sequence ID" value="XM_001219365.1"/>
</dbReference>
<dbReference type="AlphaFoldDB" id="Q2HI09"/>
<feature type="chain" id="PRO_5004209334" description="BTB domain-containing protein" evidence="3">
    <location>
        <begin position="31"/>
        <end position="689"/>
    </location>
</feature>
<dbReference type="Gene3D" id="3.30.710.10">
    <property type="entry name" value="Potassium Channel Kv1.1, Chain A"/>
    <property type="match status" value="1"/>
</dbReference>
<keyword evidence="3" id="KW-0732">Signal</keyword>
<dbReference type="SMART" id="SM00225">
    <property type="entry name" value="BTB"/>
    <property type="match status" value="1"/>
</dbReference>
<evidence type="ECO:0000256" key="3">
    <source>
        <dbReference type="SAM" id="SignalP"/>
    </source>
</evidence>
<dbReference type="CDD" id="cd18186">
    <property type="entry name" value="BTB_POZ_ZBTB_KLHL-like"/>
    <property type="match status" value="1"/>
</dbReference>